<keyword evidence="1" id="KW-1133">Transmembrane helix</keyword>
<keyword evidence="2" id="KW-1185">Reference proteome</keyword>
<keyword evidence="1" id="KW-0812">Transmembrane</keyword>
<evidence type="ECO:0000313" key="2">
    <source>
        <dbReference type="Proteomes" id="UP000887572"/>
    </source>
</evidence>
<protein>
    <submittedName>
        <fullName evidence="3">Uncharacterized protein</fullName>
    </submittedName>
</protein>
<dbReference type="Proteomes" id="UP000887572">
    <property type="component" value="Unplaced"/>
</dbReference>
<evidence type="ECO:0000256" key="1">
    <source>
        <dbReference type="SAM" id="Phobius"/>
    </source>
</evidence>
<feature type="transmembrane region" description="Helical" evidence="1">
    <location>
        <begin position="76"/>
        <end position="101"/>
    </location>
</feature>
<keyword evidence="1" id="KW-0472">Membrane</keyword>
<reference evidence="3" key="1">
    <citation type="submission" date="2022-11" db="UniProtKB">
        <authorList>
            <consortium name="WormBaseParasite"/>
        </authorList>
    </citation>
    <scope>IDENTIFICATION</scope>
</reference>
<sequence>MSLRPVAQFCRSSFPRRSFVALSDRMAFRPLPKISLPPATERLINSTNQTNHFPPPFHFFIPVPMSLPPADDGSSVFNVLLLLFASTALLVVAFVLLVLFFRYAFPAIKCNVLKTNQNQMVKNIENRQNETTAAAEDLHFSTGHPQVVFHEVSLADTDNVLDKCSAGRVPEIVLTNASPKMQRL</sequence>
<evidence type="ECO:0000313" key="3">
    <source>
        <dbReference type="WBParaSite" id="Gr19_v10_g16047.t1"/>
    </source>
</evidence>
<dbReference type="WBParaSite" id="Gr19_v10_g16047.t1">
    <property type="protein sequence ID" value="Gr19_v10_g16047.t1"/>
    <property type="gene ID" value="Gr19_v10_g16047"/>
</dbReference>
<organism evidence="2 3">
    <name type="scientific">Globodera rostochiensis</name>
    <name type="common">Golden nematode worm</name>
    <name type="synonym">Heterodera rostochiensis</name>
    <dbReference type="NCBI Taxonomy" id="31243"/>
    <lineage>
        <taxon>Eukaryota</taxon>
        <taxon>Metazoa</taxon>
        <taxon>Ecdysozoa</taxon>
        <taxon>Nematoda</taxon>
        <taxon>Chromadorea</taxon>
        <taxon>Rhabditida</taxon>
        <taxon>Tylenchina</taxon>
        <taxon>Tylenchomorpha</taxon>
        <taxon>Tylenchoidea</taxon>
        <taxon>Heteroderidae</taxon>
        <taxon>Heteroderinae</taxon>
        <taxon>Globodera</taxon>
    </lineage>
</organism>
<dbReference type="AlphaFoldDB" id="A0A914HBQ8"/>
<proteinExistence type="predicted"/>
<name>A0A914HBQ8_GLORO</name>
<accession>A0A914HBQ8</accession>